<feature type="transmembrane region" description="Helical" evidence="1">
    <location>
        <begin position="65"/>
        <end position="86"/>
    </location>
</feature>
<organism evidence="2 3">
    <name type="scientific">Streptomyces acidicola</name>
    <dbReference type="NCBI Taxonomy" id="2596892"/>
    <lineage>
        <taxon>Bacteria</taxon>
        <taxon>Bacillati</taxon>
        <taxon>Actinomycetota</taxon>
        <taxon>Actinomycetes</taxon>
        <taxon>Kitasatosporales</taxon>
        <taxon>Streptomycetaceae</taxon>
        <taxon>Streptomyces</taxon>
    </lineage>
</organism>
<evidence type="ECO:0000313" key="3">
    <source>
        <dbReference type="Proteomes" id="UP000373149"/>
    </source>
</evidence>
<keyword evidence="3" id="KW-1185">Reference proteome</keyword>
<feature type="transmembrane region" description="Helical" evidence="1">
    <location>
        <begin position="39"/>
        <end position="59"/>
    </location>
</feature>
<gene>
    <name evidence="2" type="ORF">FPZ41_29115</name>
</gene>
<accession>A0A5N8X0A0</accession>
<dbReference type="RefSeq" id="WP_152866638.1">
    <property type="nucleotide sequence ID" value="NZ_VMNX01000135.1"/>
</dbReference>
<dbReference type="Proteomes" id="UP000373149">
    <property type="component" value="Unassembled WGS sequence"/>
</dbReference>
<dbReference type="AlphaFoldDB" id="A0A5N8X0A0"/>
<keyword evidence="1" id="KW-0472">Membrane</keyword>
<feature type="transmembrane region" description="Helical" evidence="1">
    <location>
        <begin position="107"/>
        <end position="124"/>
    </location>
</feature>
<evidence type="ECO:0000313" key="2">
    <source>
        <dbReference type="EMBL" id="MPY52414.1"/>
    </source>
</evidence>
<sequence>MLTSTFSVTDWWIAAIVSGIALALAVQSMVTTKRDKLKAVLLPLAGAACIVLSSAANGYEGKTPLMLFTATMLGLTFTRIIFAGYIGRQVELVRSGKPMKELTGMQVVLFFVTFTAVVAAMAVVL</sequence>
<protein>
    <submittedName>
        <fullName evidence="2">Uncharacterized protein</fullName>
    </submittedName>
</protein>
<name>A0A5N8X0A0_9ACTN</name>
<feature type="transmembrane region" description="Helical" evidence="1">
    <location>
        <begin position="12"/>
        <end position="32"/>
    </location>
</feature>
<evidence type="ECO:0000256" key="1">
    <source>
        <dbReference type="SAM" id="Phobius"/>
    </source>
</evidence>
<reference evidence="2 3" key="1">
    <citation type="submission" date="2019-09" db="EMBL/GenBank/DDBJ databases">
        <authorList>
            <person name="Duangmal K."/>
            <person name="Teo W.F.A."/>
            <person name="Lipun K."/>
        </authorList>
    </citation>
    <scope>NUCLEOTIDE SEQUENCE [LARGE SCALE GENOMIC DNA]</scope>
    <source>
        <strain evidence="2 3">K1PN6</strain>
    </source>
</reference>
<keyword evidence="1" id="KW-1133">Transmembrane helix</keyword>
<comment type="caution">
    <text evidence="2">The sequence shown here is derived from an EMBL/GenBank/DDBJ whole genome shotgun (WGS) entry which is preliminary data.</text>
</comment>
<proteinExistence type="predicted"/>
<dbReference type="EMBL" id="VMNX01000135">
    <property type="protein sequence ID" value="MPY52414.1"/>
    <property type="molecule type" value="Genomic_DNA"/>
</dbReference>
<keyword evidence="1" id="KW-0812">Transmembrane</keyword>